<dbReference type="EC" id="6.2.1.12" evidence="2"/>
<evidence type="ECO:0000259" key="9">
    <source>
        <dbReference type="Pfam" id="PF00501"/>
    </source>
</evidence>
<dbReference type="GO" id="GO:0031956">
    <property type="term" value="F:medium-chain fatty acid-CoA ligase activity"/>
    <property type="evidence" value="ECO:0007669"/>
    <property type="project" value="TreeGrafter"/>
</dbReference>
<comment type="catalytic activity">
    <reaction evidence="5">
        <text>(E)-4-coumaroyl-AMP + CoA = (E)-4-coumaroyl-CoA + AMP + H(+)</text>
        <dbReference type="Rhea" id="RHEA:72423"/>
        <dbReference type="ChEBI" id="CHEBI:15378"/>
        <dbReference type="ChEBI" id="CHEBI:57287"/>
        <dbReference type="ChEBI" id="CHEBI:85008"/>
        <dbReference type="ChEBI" id="CHEBI:192348"/>
        <dbReference type="ChEBI" id="CHEBI:456215"/>
    </reaction>
    <physiologicalReaction direction="left-to-right" evidence="5">
        <dbReference type="Rhea" id="RHEA:72424"/>
    </physiologicalReaction>
</comment>
<dbReference type="PANTHER" id="PTHR43201">
    <property type="entry name" value="ACYL-COA SYNTHETASE"/>
    <property type="match status" value="1"/>
</dbReference>
<proteinExistence type="predicted"/>
<comment type="catalytic activity">
    <reaction evidence="4">
        <text>(E)-4-coumarate + ATP + H(+) = (E)-4-coumaroyl-AMP + diphosphate</text>
        <dbReference type="Rhea" id="RHEA:72419"/>
        <dbReference type="ChEBI" id="CHEBI:12876"/>
        <dbReference type="ChEBI" id="CHEBI:15378"/>
        <dbReference type="ChEBI" id="CHEBI:30616"/>
        <dbReference type="ChEBI" id="CHEBI:33019"/>
        <dbReference type="ChEBI" id="CHEBI:192348"/>
    </reaction>
    <physiologicalReaction direction="left-to-right" evidence="4">
        <dbReference type="Rhea" id="RHEA:72420"/>
    </physiologicalReaction>
</comment>
<dbReference type="GO" id="GO:0106290">
    <property type="term" value="F:trans-cinnamate-CoA ligase activity"/>
    <property type="evidence" value="ECO:0007669"/>
    <property type="project" value="UniProtKB-ARBA"/>
</dbReference>
<evidence type="ECO:0000256" key="2">
    <source>
        <dbReference type="ARBA" id="ARBA00012959"/>
    </source>
</evidence>
<dbReference type="InterPro" id="IPR045851">
    <property type="entry name" value="AMP-bd_C_sf"/>
</dbReference>
<accession>A0A811PTC1</accession>
<dbReference type="PANTHER" id="PTHR43201:SF32">
    <property type="entry name" value="2-SUCCINYLBENZOATE--COA LIGASE, CHLOROPLASTIC_PEROXISOMAL"/>
    <property type="match status" value="1"/>
</dbReference>
<dbReference type="Pfam" id="PF00501">
    <property type="entry name" value="AMP-binding"/>
    <property type="match status" value="1"/>
</dbReference>
<dbReference type="Pfam" id="PF13193">
    <property type="entry name" value="AMP-binding_C"/>
    <property type="match status" value="1"/>
</dbReference>
<dbReference type="GO" id="GO:0006631">
    <property type="term" value="P:fatty acid metabolic process"/>
    <property type="evidence" value="ECO:0007669"/>
    <property type="project" value="TreeGrafter"/>
</dbReference>
<organism evidence="11 12">
    <name type="scientific">Miscanthus lutarioriparius</name>
    <dbReference type="NCBI Taxonomy" id="422564"/>
    <lineage>
        <taxon>Eukaryota</taxon>
        <taxon>Viridiplantae</taxon>
        <taxon>Streptophyta</taxon>
        <taxon>Embryophyta</taxon>
        <taxon>Tracheophyta</taxon>
        <taxon>Spermatophyta</taxon>
        <taxon>Magnoliopsida</taxon>
        <taxon>Liliopsida</taxon>
        <taxon>Poales</taxon>
        <taxon>Poaceae</taxon>
        <taxon>PACMAD clade</taxon>
        <taxon>Panicoideae</taxon>
        <taxon>Andropogonodae</taxon>
        <taxon>Andropogoneae</taxon>
        <taxon>Saccharinae</taxon>
        <taxon>Miscanthus</taxon>
    </lineage>
</organism>
<evidence type="ECO:0000256" key="5">
    <source>
        <dbReference type="ARBA" id="ARBA00034223"/>
    </source>
</evidence>
<reference evidence="11" key="1">
    <citation type="submission" date="2020-10" db="EMBL/GenBank/DDBJ databases">
        <authorList>
            <person name="Han B."/>
            <person name="Lu T."/>
            <person name="Zhao Q."/>
            <person name="Huang X."/>
            <person name="Zhao Y."/>
        </authorList>
    </citation>
    <scope>NUCLEOTIDE SEQUENCE</scope>
</reference>
<keyword evidence="7" id="KW-0175">Coiled coil</keyword>
<dbReference type="InterPro" id="IPR042099">
    <property type="entry name" value="ANL_N_sf"/>
</dbReference>
<dbReference type="Gene3D" id="3.30.300.30">
    <property type="match status" value="1"/>
</dbReference>
<comment type="catalytic activity">
    <reaction evidence="6">
        <text>(E)-4-coumarate + ATP + CoA = (E)-4-coumaroyl-CoA + AMP + diphosphate</text>
        <dbReference type="Rhea" id="RHEA:19641"/>
        <dbReference type="ChEBI" id="CHEBI:12876"/>
        <dbReference type="ChEBI" id="CHEBI:30616"/>
        <dbReference type="ChEBI" id="CHEBI:33019"/>
        <dbReference type="ChEBI" id="CHEBI:57287"/>
        <dbReference type="ChEBI" id="CHEBI:85008"/>
        <dbReference type="ChEBI" id="CHEBI:456215"/>
        <dbReference type="EC" id="6.2.1.12"/>
    </reaction>
    <physiologicalReaction direction="left-to-right" evidence="6">
        <dbReference type="Rhea" id="RHEA:19642"/>
    </physiologicalReaction>
</comment>
<gene>
    <name evidence="11" type="ORF">NCGR_LOCUS30800</name>
</gene>
<dbReference type="InterPro" id="IPR000873">
    <property type="entry name" value="AMP-dep_synth/lig_dom"/>
</dbReference>
<name>A0A811PTC1_9POAL</name>
<dbReference type="AlphaFoldDB" id="A0A811PTC1"/>
<protein>
    <recommendedName>
        <fullName evidence="2">4-coumarate--CoA ligase</fullName>
        <ecNumber evidence="2">6.2.1.12</ecNumber>
    </recommendedName>
</protein>
<sequence length="1197" mass="132995">MPPPRHCQGHIAQCLGRILACRGDATIAAAGPGGRRLSGAEFVDGVRSLAAGLVDCGVRPGHVVAAVALNSVEYVQLFLAVTYAGAIIAPLNYRWSFEEAVQAVELVQPSAFVFDGAFTSWALRLTESDRFPSIGLYILLGDPCSTSHAAADFESVAHIKRSLRGAPATEPMSAPGDVALICFTSGTTGRPKGVAISHTSLIIQSLAKIAIVGYGEDDVYLHTAPLCHIGGISSCVAILMAGGCHVLIPKFDAKSAFDAIQEQGVTSFITVPAIMADLLSYARKEMVSDCGKTVTKILNGGGGLSLDLINGASQLFPHAAIFSAYGMTEACSSLTFMALNIPKLQKPKNQLGSHHGGIYVGKPAPHVEIQIGMDGDNTSSSPAGNILTRGLHTMVGYWANNKVDSSDCVRNGWLDTGDTGWMDKAGNLWLMGRQKGRIKTGGENVYPEEVELVLSQHPGVARVVVVGIPDSRLGEKVIACVSIRDGWKWVDARTEHQGKGMEVSPQILHDHCRMKKLSRFKVPRSYYQWRQPFPRSLQTHIQMEMVETLDVSPDDANGSAAVQTEPSCHEDAAIEDMESFLDEVDEVNDKFHVFGVVIGAIIKETLSDVRQEAASQIVLKDAEIASLNQKLQQLGNGSLSIYEERDKRHDEFYSLRQQLDSISKSLLNSEWGLSGAQHNFEDSENVSKQQDKEKSSRNGVAKTIHPGDSNEEVFGDPKLLDHMDKVALIAHFNKSMNEMKRQHDSVLYQRTEEIFKLKREILKKDGSNPFHLRNNKELEQTRKKIEEIISKLDVLLLENKRTPVRIKSNAIPGQQDRNNVLDSEIQQLESGASNNEEDHCSVPTHSSHFVSREADHELNIVRLESDIEDARIAATFKEDIERIIIKELISEINIELHGSEIEGDMKQEVCSIIQKEAIAKAMSKYEEKKSHAEEESLHNKQKIEKLKLIVDSFTEVVSEQEKFVSQIGLEAIQTRVESMCRELDLLRDKVAKQDSYLSEKNREFGVIIGRLEQAQQNVQHNDVTLVELNDRLRTISDCLKDLEKQNQALHNVIEEKEKMLTSAVSKDKDMRKFMENVVKSIRDFEIVMMDQQAVVANKVQHNESRFCFLKEQCKHLAKEGNLLRKKALRYKEISETRGSNLQKAELEVDLLGDEVEALTDLLAKIYTALDHYSPVLQHYTGVMETLHMIKKHISMAK</sequence>
<dbReference type="EMBL" id="CAJGYO010000007">
    <property type="protein sequence ID" value="CAD6246551.1"/>
    <property type="molecule type" value="Genomic_DNA"/>
</dbReference>
<dbReference type="PROSITE" id="PS00455">
    <property type="entry name" value="AMP_BINDING"/>
    <property type="match status" value="1"/>
</dbReference>
<evidence type="ECO:0000256" key="1">
    <source>
        <dbReference type="ARBA" id="ARBA00001946"/>
    </source>
</evidence>
<evidence type="ECO:0000256" key="4">
    <source>
        <dbReference type="ARBA" id="ARBA00034219"/>
    </source>
</evidence>
<dbReference type="Proteomes" id="UP000604825">
    <property type="component" value="Unassembled WGS sequence"/>
</dbReference>
<evidence type="ECO:0000256" key="6">
    <source>
        <dbReference type="ARBA" id="ARBA00034252"/>
    </source>
</evidence>
<comment type="cofactor">
    <cofactor evidence="1">
        <name>Mg(2+)</name>
        <dbReference type="ChEBI" id="CHEBI:18420"/>
    </cofactor>
</comment>
<feature type="domain" description="AMP-dependent synthetase/ligase" evidence="9">
    <location>
        <begin position="27"/>
        <end position="398"/>
    </location>
</feature>
<feature type="region of interest" description="Disordered" evidence="8">
    <location>
        <begin position="680"/>
        <end position="714"/>
    </location>
</feature>
<keyword evidence="12" id="KW-1185">Reference proteome</keyword>
<evidence type="ECO:0000256" key="8">
    <source>
        <dbReference type="SAM" id="MobiDB-lite"/>
    </source>
</evidence>
<dbReference type="InterPro" id="IPR025110">
    <property type="entry name" value="AMP-bd_C"/>
</dbReference>
<feature type="coiled-coil region" evidence="7">
    <location>
        <begin position="969"/>
        <end position="1059"/>
    </location>
</feature>
<feature type="domain" description="AMP-binding enzyme C-terminal" evidence="10">
    <location>
        <begin position="449"/>
        <end position="526"/>
    </location>
</feature>
<evidence type="ECO:0000259" key="10">
    <source>
        <dbReference type="Pfam" id="PF13193"/>
    </source>
</evidence>
<dbReference type="OrthoDB" id="10253115at2759"/>
<dbReference type="GO" id="GO:0016207">
    <property type="term" value="F:4-coumarate-CoA ligase activity"/>
    <property type="evidence" value="ECO:0007669"/>
    <property type="project" value="UniProtKB-EC"/>
</dbReference>
<evidence type="ECO:0000256" key="7">
    <source>
        <dbReference type="SAM" id="Coils"/>
    </source>
</evidence>
<comment type="caution">
    <text evidence="11">The sequence shown here is derived from an EMBL/GenBank/DDBJ whole genome shotgun (WGS) entry which is preliminary data.</text>
</comment>
<dbReference type="GO" id="GO:0009698">
    <property type="term" value="P:phenylpropanoid metabolic process"/>
    <property type="evidence" value="ECO:0007669"/>
    <property type="project" value="UniProtKB-ARBA"/>
</dbReference>
<evidence type="ECO:0000313" key="12">
    <source>
        <dbReference type="Proteomes" id="UP000604825"/>
    </source>
</evidence>
<dbReference type="SUPFAM" id="SSF56801">
    <property type="entry name" value="Acetyl-CoA synthetase-like"/>
    <property type="match status" value="1"/>
</dbReference>
<evidence type="ECO:0000256" key="3">
    <source>
        <dbReference type="ARBA" id="ARBA00022842"/>
    </source>
</evidence>
<dbReference type="InterPro" id="IPR020845">
    <property type="entry name" value="AMP-binding_CS"/>
</dbReference>
<keyword evidence="3" id="KW-0460">Magnesium</keyword>
<dbReference type="Gene3D" id="3.40.50.12780">
    <property type="entry name" value="N-terminal domain of ligase-like"/>
    <property type="match status" value="1"/>
</dbReference>
<evidence type="ECO:0000313" key="11">
    <source>
        <dbReference type="EMBL" id="CAD6246551.1"/>
    </source>
</evidence>